<dbReference type="GO" id="GO:0006508">
    <property type="term" value="P:proteolysis"/>
    <property type="evidence" value="ECO:0007669"/>
    <property type="project" value="UniProtKB-KW"/>
</dbReference>
<organism evidence="3 4">
    <name type="scientific">Arthrobacter yangruifuii</name>
    <dbReference type="NCBI Taxonomy" id="2606616"/>
    <lineage>
        <taxon>Bacteria</taxon>
        <taxon>Bacillati</taxon>
        <taxon>Actinomycetota</taxon>
        <taxon>Actinomycetes</taxon>
        <taxon>Micrococcales</taxon>
        <taxon>Micrococcaceae</taxon>
        <taxon>Arthrobacter</taxon>
    </lineage>
</organism>
<dbReference type="Pfam" id="PF02517">
    <property type="entry name" value="Rce1-like"/>
    <property type="match status" value="1"/>
</dbReference>
<feature type="transmembrane region" description="Helical" evidence="1">
    <location>
        <begin position="202"/>
        <end position="222"/>
    </location>
</feature>
<keyword evidence="1" id="KW-0472">Membrane</keyword>
<dbReference type="GO" id="GO:0080120">
    <property type="term" value="P:CAAX-box protein maturation"/>
    <property type="evidence" value="ECO:0007669"/>
    <property type="project" value="UniProtKB-ARBA"/>
</dbReference>
<feature type="transmembrane region" description="Helical" evidence="1">
    <location>
        <begin position="234"/>
        <end position="252"/>
    </location>
</feature>
<reference evidence="3 4" key="1">
    <citation type="submission" date="2019-08" db="EMBL/GenBank/DDBJ databases">
        <title>Arthrobacter sp. nov., isolated from plateau pika and Tibetan wild ass.</title>
        <authorList>
            <person name="Ge Y."/>
        </authorList>
    </citation>
    <scope>NUCLEOTIDE SEQUENCE [LARGE SCALE GENOMIC DNA]</scope>
    <source>
        <strain evidence="3 4">785</strain>
    </source>
</reference>
<dbReference type="GO" id="GO:0008237">
    <property type="term" value="F:metallopeptidase activity"/>
    <property type="evidence" value="ECO:0007669"/>
    <property type="project" value="UniProtKB-KW"/>
</dbReference>
<accession>A0A5N6MTA1</accession>
<sequence>MTANEYRTGPSGRPAAHIPWLSYRFTRRDAVAAGFYVVFLLVLSFVPGLVMPVLVMLVPDPVTAAYVLNLGFYGVAGLLAFLAARPYMVRETKILATRPVLSLSLIPAGVIAMLIVTMIGALLTGQVETAVNQEAVEGFVGSVSPWLIVPLLVVLAPFVEEYIFRHLLIGKLSRYWNIWGCCILSVLLFASIHIVGKESLSLPVLMPYLAMGATLVGIYVWAGNNFMLSYGVHAAKNLLGVILLYAVPPGLLQQ</sequence>
<evidence type="ECO:0000259" key="2">
    <source>
        <dbReference type="Pfam" id="PF02517"/>
    </source>
</evidence>
<dbReference type="PANTHER" id="PTHR36435">
    <property type="entry name" value="SLR1288 PROTEIN"/>
    <property type="match status" value="1"/>
</dbReference>
<feature type="domain" description="CAAX prenyl protease 2/Lysostaphin resistance protein A-like" evidence="2">
    <location>
        <begin position="144"/>
        <end position="238"/>
    </location>
</feature>
<dbReference type="PANTHER" id="PTHR36435:SF1">
    <property type="entry name" value="CAAX AMINO TERMINAL PROTEASE FAMILY PROTEIN"/>
    <property type="match status" value="1"/>
</dbReference>
<protein>
    <submittedName>
        <fullName evidence="3">CPBP family intramembrane metalloprotease</fullName>
    </submittedName>
</protein>
<proteinExistence type="predicted"/>
<evidence type="ECO:0000313" key="4">
    <source>
        <dbReference type="Proteomes" id="UP000326852"/>
    </source>
</evidence>
<dbReference type="Proteomes" id="UP000326852">
    <property type="component" value="Unassembled WGS sequence"/>
</dbReference>
<evidence type="ECO:0000256" key="1">
    <source>
        <dbReference type="SAM" id="Phobius"/>
    </source>
</evidence>
<feature type="transmembrane region" description="Helical" evidence="1">
    <location>
        <begin position="33"/>
        <end position="58"/>
    </location>
</feature>
<dbReference type="EMBL" id="VTFX01000001">
    <property type="protein sequence ID" value="KAD4060187.1"/>
    <property type="molecule type" value="Genomic_DNA"/>
</dbReference>
<feature type="transmembrane region" description="Helical" evidence="1">
    <location>
        <begin position="64"/>
        <end position="88"/>
    </location>
</feature>
<keyword evidence="1" id="KW-1133">Transmembrane helix</keyword>
<keyword evidence="3" id="KW-0482">Metalloprotease</keyword>
<evidence type="ECO:0000313" key="3">
    <source>
        <dbReference type="EMBL" id="KAD4060187.1"/>
    </source>
</evidence>
<dbReference type="AlphaFoldDB" id="A0A5N6MTA1"/>
<dbReference type="GO" id="GO:0004175">
    <property type="term" value="F:endopeptidase activity"/>
    <property type="evidence" value="ECO:0007669"/>
    <property type="project" value="UniProtKB-ARBA"/>
</dbReference>
<dbReference type="InterPro" id="IPR052710">
    <property type="entry name" value="CAAX_protease"/>
</dbReference>
<keyword evidence="3" id="KW-0645">Protease</keyword>
<dbReference type="RefSeq" id="WP_152271397.1">
    <property type="nucleotide sequence ID" value="NZ_VTFX01000001.1"/>
</dbReference>
<keyword evidence="3" id="KW-0378">Hydrolase</keyword>
<feature type="transmembrane region" description="Helical" evidence="1">
    <location>
        <begin position="100"/>
        <end position="123"/>
    </location>
</feature>
<feature type="transmembrane region" description="Helical" evidence="1">
    <location>
        <begin position="143"/>
        <end position="164"/>
    </location>
</feature>
<feature type="transmembrane region" description="Helical" evidence="1">
    <location>
        <begin position="176"/>
        <end position="196"/>
    </location>
</feature>
<keyword evidence="4" id="KW-1185">Reference proteome</keyword>
<gene>
    <name evidence="3" type="ORF">GD627_03785</name>
</gene>
<name>A0A5N6MTA1_9MICC</name>
<keyword evidence="1" id="KW-0812">Transmembrane</keyword>
<dbReference type="InterPro" id="IPR003675">
    <property type="entry name" value="Rce1/LyrA-like_dom"/>
</dbReference>
<comment type="caution">
    <text evidence="3">The sequence shown here is derived from an EMBL/GenBank/DDBJ whole genome shotgun (WGS) entry which is preliminary data.</text>
</comment>